<dbReference type="Proteomes" id="UP000053858">
    <property type="component" value="Unassembled WGS sequence"/>
</dbReference>
<dbReference type="AlphaFoldDB" id="A0A099ZYW1"/>
<gene>
    <name evidence="1" type="ORF">N301_09276</name>
</gene>
<organism evidence="1 2">
    <name type="scientific">Charadrius vociferus</name>
    <name type="common">Killdeer</name>
    <name type="synonym">Aegialitis vocifera</name>
    <dbReference type="NCBI Taxonomy" id="50402"/>
    <lineage>
        <taxon>Eukaryota</taxon>
        <taxon>Metazoa</taxon>
        <taxon>Chordata</taxon>
        <taxon>Craniata</taxon>
        <taxon>Vertebrata</taxon>
        <taxon>Euteleostomi</taxon>
        <taxon>Archelosauria</taxon>
        <taxon>Archosauria</taxon>
        <taxon>Dinosauria</taxon>
        <taxon>Saurischia</taxon>
        <taxon>Theropoda</taxon>
        <taxon>Coelurosauria</taxon>
        <taxon>Aves</taxon>
        <taxon>Neognathae</taxon>
        <taxon>Neoaves</taxon>
        <taxon>Charadriiformes</taxon>
        <taxon>Charadriidae</taxon>
        <taxon>Charadrius</taxon>
    </lineage>
</organism>
<dbReference type="EMBL" id="KL870149">
    <property type="protein sequence ID" value="KGL86996.1"/>
    <property type="molecule type" value="Genomic_DNA"/>
</dbReference>
<accession>A0A099ZYW1</accession>
<proteinExistence type="predicted"/>
<evidence type="ECO:0000313" key="1">
    <source>
        <dbReference type="EMBL" id="KGL86996.1"/>
    </source>
</evidence>
<keyword evidence="2" id="KW-1185">Reference proteome</keyword>
<protein>
    <submittedName>
        <fullName evidence="1">Uncharacterized protein</fullName>
    </submittedName>
</protein>
<name>A0A099ZYW1_CHAVO</name>
<sequence length="89" mass="9491">EEPPGHQLLRDSTSEHCPSTITFLSGLLGLNQPFPSGGHFPYYRSEGELCPDPALGDGFFTGTEGLENTEGGQGEEEMGIWSLCASCTV</sequence>
<feature type="non-terminal residue" evidence="1">
    <location>
        <position position="1"/>
    </location>
</feature>
<reference evidence="2" key="1">
    <citation type="journal article" date="2014" name="Science">
        <title>Comparative genomics reveals insights into avian genome evolution and adaptation.</title>
        <authorList>
            <consortium name="Avian Genome Consortium"/>
            <person name="Zhang G."/>
            <person name="Li C."/>
            <person name="Li Q."/>
            <person name="Li B."/>
            <person name="Larkin D.M."/>
            <person name="Lee C."/>
            <person name="Storz J.F."/>
            <person name="Antunes A."/>
            <person name="Greenwold M.J."/>
            <person name="Meredith R.W."/>
            <person name="Odeen A."/>
            <person name="Cui J."/>
            <person name="Zhou Q."/>
            <person name="Xu L."/>
            <person name="Pan H."/>
            <person name="Wang Z."/>
            <person name="Jin L."/>
            <person name="Zhang P."/>
            <person name="Hu H."/>
            <person name="Yang W."/>
            <person name="Hu J."/>
            <person name="Xiao J."/>
            <person name="Yang Z."/>
            <person name="Liu Y."/>
            <person name="Xie Q."/>
            <person name="Yu H."/>
            <person name="Lian J."/>
            <person name="Wen P."/>
            <person name="Zhang F."/>
            <person name="Li H."/>
            <person name="Zeng Y."/>
            <person name="Xiong Z."/>
            <person name="Liu S."/>
            <person name="Zhou L."/>
            <person name="Huang Z."/>
            <person name="An N."/>
            <person name="Wang J."/>
            <person name="Zheng Q."/>
            <person name="Xiong Y."/>
            <person name="Wang G."/>
            <person name="Wang B."/>
            <person name="Wang J."/>
            <person name="Fan Y."/>
            <person name="da Fonseca R.R."/>
            <person name="Alfaro-Nunez A."/>
            <person name="Schubert M."/>
            <person name="Orlando L."/>
            <person name="Mourier T."/>
            <person name="Howard J.T."/>
            <person name="Ganapathy G."/>
            <person name="Pfenning A."/>
            <person name="Whitney O."/>
            <person name="Rivas M.V."/>
            <person name="Hara E."/>
            <person name="Smith J."/>
            <person name="Farre M."/>
            <person name="Narayan J."/>
            <person name="Slavov G."/>
            <person name="Romanov M.N."/>
            <person name="Borges R."/>
            <person name="Machado J.P."/>
            <person name="Khan I."/>
            <person name="Springer M.S."/>
            <person name="Gatesy J."/>
            <person name="Hoffmann F.G."/>
            <person name="Opazo J.C."/>
            <person name="Hastad O."/>
            <person name="Sawyer R.H."/>
            <person name="Kim H."/>
            <person name="Kim K.W."/>
            <person name="Kim H.J."/>
            <person name="Cho S."/>
            <person name="Li N."/>
            <person name="Huang Y."/>
            <person name="Bruford M.W."/>
            <person name="Zhan X."/>
            <person name="Dixon A."/>
            <person name="Bertelsen M.F."/>
            <person name="Derryberry E."/>
            <person name="Warren W."/>
            <person name="Wilson R.K."/>
            <person name="Li S."/>
            <person name="Ray D.A."/>
            <person name="Green R.E."/>
            <person name="O'Brien S.J."/>
            <person name="Griffin D."/>
            <person name="Johnson W.E."/>
            <person name="Haussler D."/>
            <person name="Ryder O.A."/>
            <person name="Willerslev E."/>
            <person name="Graves G.R."/>
            <person name="Alstrom P."/>
            <person name="Fjeldsa J."/>
            <person name="Mindell D.P."/>
            <person name="Edwards S.V."/>
            <person name="Braun E.L."/>
            <person name="Rahbek C."/>
            <person name="Burt D.W."/>
            <person name="Houde P."/>
            <person name="Zhang Y."/>
            <person name="Yang H."/>
            <person name="Wang J."/>
            <person name="Jarvis E.D."/>
            <person name="Gilbert M.T."/>
            <person name="Wang J."/>
        </authorList>
    </citation>
    <scope>NUCLEOTIDE SEQUENCE [LARGE SCALE GENOMIC DNA]</scope>
</reference>
<evidence type="ECO:0000313" key="2">
    <source>
        <dbReference type="Proteomes" id="UP000053858"/>
    </source>
</evidence>
<feature type="non-terminal residue" evidence="1">
    <location>
        <position position="89"/>
    </location>
</feature>